<sequence length="49" mass="5803">MMGKNRTRHRVYATFRPIFTGQNYSGQQDQIFRWITIITKSSLILISNL</sequence>
<evidence type="ECO:0000313" key="2">
    <source>
        <dbReference type="Proteomes" id="UP000215914"/>
    </source>
</evidence>
<accession>A0A9K3NSX5</accession>
<reference evidence="1" key="2">
    <citation type="submission" date="2020-06" db="EMBL/GenBank/DDBJ databases">
        <title>Helianthus annuus Genome sequencing and assembly Release 2.</title>
        <authorList>
            <person name="Gouzy J."/>
            <person name="Langlade N."/>
            <person name="Munos S."/>
        </authorList>
    </citation>
    <scope>NUCLEOTIDE SEQUENCE</scope>
    <source>
        <tissue evidence="1">Leaves</tissue>
    </source>
</reference>
<proteinExistence type="predicted"/>
<evidence type="ECO:0000313" key="1">
    <source>
        <dbReference type="EMBL" id="KAF5811654.1"/>
    </source>
</evidence>
<dbReference type="AlphaFoldDB" id="A0A9K3NSX5"/>
<dbReference type="Gramene" id="mRNA:HanXRQr2_Chr04g0183861">
    <property type="protein sequence ID" value="mRNA:HanXRQr2_Chr04g0183861"/>
    <property type="gene ID" value="HanXRQr2_Chr04g0183861"/>
</dbReference>
<organism evidence="1 2">
    <name type="scientific">Helianthus annuus</name>
    <name type="common">Common sunflower</name>
    <dbReference type="NCBI Taxonomy" id="4232"/>
    <lineage>
        <taxon>Eukaryota</taxon>
        <taxon>Viridiplantae</taxon>
        <taxon>Streptophyta</taxon>
        <taxon>Embryophyta</taxon>
        <taxon>Tracheophyta</taxon>
        <taxon>Spermatophyta</taxon>
        <taxon>Magnoliopsida</taxon>
        <taxon>eudicotyledons</taxon>
        <taxon>Gunneridae</taxon>
        <taxon>Pentapetalae</taxon>
        <taxon>asterids</taxon>
        <taxon>campanulids</taxon>
        <taxon>Asterales</taxon>
        <taxon>Asteraceae</taxon>
        <taxon>Asteroideae</taxon>
        <taxon>Heliantheae alliance</taxon>
        <taxon>Heliantheae</taxon>
        <taxon>Helianthus</taxon>
    </lineage>
</organism>
<keyword evidence="2" id="KW-1185">Reference proteome</keyword>
<gene>
    <name evidence="1" type="ORF">HanXRQr2_Chr04g0183861</name>
</gene>
<name>A0A9K3NSX5_HELAN</name>
<dbReference type="Proteomes" id="UP000215914">
    <property type="component" value="Unassembled WGS sequence"/>
</dbReference>
<comment type="caution">
    <text evidence="1">The sequence shown here is derived from an EMBL/GenBank/DDBJ whole genome shotgun (WGS) entry which is preliminary data.</text>
</comment>
<dbReference type="EMBL" id="MNCJ02000319">
    <property type="protein sequence ID" value="KAF5811654.1"/>
    <property type="molecule type" value="Genomic_DNA"/>
</dbReference>
<protein>
    <submittedName>
        <fullName evidence="1">Uncharacterized protein</fullName>
    </submittedName>
</protein>
<reference evidence="1" key="1">
    <citation type="journal article" date="2017" name="Nature">
        <title>The sunflower genome provides insights into oil metabolism, flowering and Asterid evolution.</title>
        <authorList>
            <person name="Badouin H."/>
            <person name="Gouzy J."/>
            <person name="Grassa C.J."/>
            <person name="Murat F."/>
            <person name="Staton S.E."/>
            <person name="Cottret L."/>
            <person name="Lelandais-Briere C."/>
            <person name="Owens G.L."/>
            <person name="Carrere S."/>
            <person name="Mayjonade B."/>
            <person name="Legrand L."/>
            <person name="Gill N."/>
            <person name="Kane N.C."/>
            <person name="Bowers J.E."/>
            <person name="Hubner S."/>
            <person name="Bellec A."/>
            <person name="Berard A."/>
            <person name="Berges H."/>
            <person name="Blanchet N."/>
            <person name="Boniface M.C."/>
            <person name="Brunel D."/>
            <person name="Catrice O."/>
            <person name="Chaidir N."/>
            <person name="Claudel C."/>
            <person name="Donnadieu C."/>
            <person name="Faraut T."/>
            <person name="Fievet G."/>
            <person name="Helmstetter N."/>
            <person name="King M."/>
            <person name="Knapp S.J."/>
            <person name="Lai Z."/>
            <person name="Le Paslier M.C."/>
            <person name="Lippi Y."/>
            <person name="Lorenzon L."/>
            <person name="Mandel J.R."/>
            <person name="Marage G."/>
            <person name="Marchand G."/>
            <person name="Marquand E."/>
            <person name="Bret-Mestries E."/>
            <person name="Morien E."/>
            <person name="Nambeesan S."/>
            <person name="Nguyen T."/>
            <person name="Pegot-Espagnet P."/>
            <person name="Pouilly N."/>
            <person name="Raftis F."/>
            <person name="Sallet E."/>
            <person name="Schiex T."/>
            <person name="Thomas J."/>
            <person name="Vandecasteele C."/>
            <person name="Vares D."/>
            <person name="Vear F."/>
            <person name="Vautrin S."/>
            <person name="Crespi M."/>
            <person name="Mangin B."/>
            <person name="Burke J.M."/>
            <person name="Salse J."/>
            <person name="Munos S."/>
            <person name="Vincourt P."/>
            <person name="Rieseberg L.H."/>
            <person name="Langlade N.B."/>
        </authorList>
    </citation>
    <scope>NUCLEOTIDE SEQUENCE</scope>
    <source>
        <tissue evidence="1">Leaves</tissue>
    </source>
</reference>